<dbReference type="OrthoDB" id="9182688at2"/>
<name>A0A4Y4CWH4_ZOORA</name>
<feature type="chain" id="PRO_5021477498" description="Lipoprotein" evidence="2">
    <location>
        <begin position="20"/>
        <end position="69"/>
    </location>
</feature>
<proteinExistence type="predicted"/>
<evidence type="ECO:0008006" key="5">
    <source>
        <dbReference type="Google" id="ProtNLM"/>
    </source>
</evidence>
<dbReference type="RefSeq" id="WP_141349880.1">
    <property type="nucleotide sequence ID" value="NZ_BJNV01000011.1"/>
</dbReference>
<evidence type="ECO:0000256" key="2">
    <source>
        <dbReference type="SAM" id="SignalP"/>
    </source>
</evidence>
<feature type="signal peptide" evidence="2">
    <location>
        <begin position="1"/>
        <end position="19"/>
    </location>
</feature>
<gene>
    <name evidence="3" type="ORF">ZRA01_09730</name>
</gene>
<dbReference type="PROSITE" id="PS51257">
    <property type="entry name" value="PROKAR_LIPOPROTEIN"/>
    <property type="match status" value="1"/>
</dbReference>
<comment type="caution">
    <text evidence="3">The sequence shown here is derived from an EMBL/GenBank/DDBJ whole genome shotgun (WGS) entry which is preliminary data.</text>
</comment>
<reference evidence="3 4" key="1">
    <citation type="submission" date="2019-06" db="EMBL/GenBank/DDBJ databases">
        <title>Whole genome shotgun sequence of Zoogloea ramigera NBRC 15342.</title>
        <authorList>
            <person name="Hosoyama A."/>
            <person name="Uohara A."/>
            <person name="Ohji S."/>
            <person name="Ichikawa N."/>
        </authorList>
    </citation>
    <scope>NUCLEOTIDE SEQUENCE [LARGE SCALE GENOMIC DNA]</scope>
    <source>
        <strain evidence="3 4">NBRC 15342</strain>
    </source>
</reference>
<dbReference type="EMBL" id="BJNV01000011">
    <property type="protein sequence ID" value="GEC94900.1"/>
    <property type="molecule type" value="Genomic_DNA"/>
</dbReference>
<dbReference type="Proteomes" id="UP000318422">
    <property type="component" value="Unassembled WGS sequence"/>
</dbReference>
<accession>A0A4Y4CWH4</accession>
<evidence type="ECO:0000313" key="4">
    <source>
        <dbReference type="Proteomes" id="UP000318422"/>
    </source>
</evidence>
<protein>
    <recommendedName>
        <fullName evidence="5">Lipoprotein</fullName>
    </recommendedName>
</protein>
<evidence type="ECO:0000313" key="3">
    <source>
        <dbReference type="EMBL" id="GEC94900.1"/>
    </source>
</evidence>
<keyword evidence="2" id="KW-0732">Signal</keyword>
<evidence type="ECO:0000256" key="1">
    <source>
        <dbReference type="SAM" id="MobiDB-lite"/>
    </source>
</evidence>
<feature type="compositionally biased region" description="Basic and acidic residues" evidence="1">
    <location>
        <begin position="57"/>
        <end position="69"/>
    </location>
</feature>
<dbReference type="AlphaFoldDB" id="A0A4Y4CWH4"/>
<organism evidence="3 4">
    <name type="scientific">Zoogloea ramigera</name>
    <dbReference type="NCBI Taxonomy" id="350"/>
    <lineage>
        <taxon>Bacteria</taxon>
        <taxon>Pseudomonadati</taxon>
        <taxon>Pseudomonadota</taxon>
        <taxon>Betaproteobacteria</taxon>
        <taxon>Rhodocyclales</taxon>
        <taxon>Zoogloeaceae</taxon>
        <taxon>Zoogloea</taxon>
    </lineage>
</organism>
<feature type="region of interest" description="Disordered" evidence="1">
    <location>
        <begin position="36"/>
        <end position="69"/>
    </location>
</feature>
<sequence>MRAGIAFALLLLLAACAGAPGDRAWYEGLRQENARRQYEPGRDINREPPAPSYDAYEQERQRLQKEARP</sequence>
<keyword evidence="4" id="KW-1185">Reference proteome</keyword>
<feature type="compositionally biased region" description="Basic and acidic residues" evidence="1">
    <location>
        <begin position="36"/>
        <end position="46"/>
    </location>
</feature>